<dbReference type="Pfam" id="PF00083">
    <property type="entry name" value="Sugar_tr"/>
    <property type="match status" value="1"/>
</dbReference>
<dbReference type="InterPro" id="IPR050360">
    <property type="entry name" value="MFS_Sugar_Transporters"/>
</dbReference>
<dbReference type="PANTHER" id="PTHR48022">
    <property type="entry name" value="PLASTIDIC GLUCOSE TRANSPORTER 4"/>
    <property type="match status" value="1"/>
</dbReference>
<organism evidence="6 7">
    <name type="scientific">Penicillium vulpinum</name>
    <dbReference type="NCBI Taxonomy" id="29845"/>
    <lineage>
        <taxon>Eukaryota</taxon>
        <taxon>Fungi</taxon>
        <taxon>Dikarya</taxon>
        <taxon>Ascomycota</taxon>
        <taxon>Pezizomycotina</taxon>
        <taxon>Eurotiomycetes</taxon>
        <taxon>Eurotiomycetidae</taxon>
        <taxon>Eurotiales</taxon>
        <taxon>Aspergillaceae</taxon>
        <taxon>Penicillium</taxon>
    </lineage>
</organism>
<dbReference type="InterPro" id="IPR005828">
    <property type="entry name" value="MFS_sugar_transport-like"/>
</dbReference>
<dbReference type="SUPFAM" id="SSF103473">
    <property type="entry name" value="MFS general substrate transporter"/>
    <property type="match status" value="1"/>
</dbReference>
<reference evidence="7" key="1">
    <citation type="journal article" date="2017" name="Nat. Microbiol.">
        <title>Global analysis of biosynthetic gene clusters reveals vast potential of secondary metabolite production in Penicillium species.</title>
        <authorList>
            <person name="Nielsen J.C."/>
            <person name="Grijseels S."/>
            <person name="Prigent S."/>
            <person name="Ji B."/>
            <person name="Dainat J."/>
            <person name="Nielsen K.F."/>
            <person name="Frisvad J.C."/>
            <person name="Workman M."/>
            <person name="Nielsen J."/>
        </authorList>
    </citation>
    <scope>NUCLEOTIDE SEQUENCE [LARGE SCALE GENOMIC DNA]</scope>
    <source>
        <strain evidence="7">IBT 29486</strain>
    </source>
</reference>
<dbReference type="AlphaFoldDB" id="A0A1V6RZV8"/>
<dbReference type="Proteomes" id="UP000191518">
    <property type="component" value="Unassembled WGS sequence"/>
</dbReference>
<feature type="transmembrane region" description="Helical" evidence="5">
    <location>
        <begin position="261"/>
        <end position="280"/>
    </location>
</feature>
<accession>A0A1V6RZV8</accession>
<feature type="transmembrane region" description="Helical" evidence="5">
    <location>
        <begin position="123"/>
        <end position="145"/>
    </location>
</feature>
<keyword evidence="7" id="KW-1185">Reference proteome</keyword>
<dbReference type="GO" id="GO:0016020">
    <property type="term" value="C:membrane"/>
    <property type="evidence" value="ECO:0007669"/>
    <property type="project" value="UniProtKB-SubCell"/>
</dbReference>
<evidence type="ECO:0000256" key="5">
    <source>
        <dbReference type="SAM" id="Phobius"/>
    </source>
</evidence>
<evidence type="ECO:0000256" key="4">
    <source>
        <dbReference type="ARBA" id="ARBA00023136"/>
    </source>
</evidence>
<dbReference type="InterPro" id="IPR036259">
    <property type="entry name" value="MFS_trans_sf"/>
</dbReference>
<dbReference type="EMBL" id="MDYP01000015">
    <property type="protein sequence ID" value="OQE07000.1"/>
    <property type="molecule type" value="Genomic_DNA"/>
</dbReference>
<evidence type="ECO:0000313" key="7">
    <source>
        <dbReference type="Proteomes" id="UP000191518"/>
    </source>
</evidence>
<sequence length="333" mass="37225">MFVIARGVLGCGKVFLGASGSPLITEIAHPAHRTSTTAMFNTTYALGAIVAACPRWLISKDRNNEALEILGKYHAEGNTDDALVRFQFNEIQEALQYERSARKSTWIQSYLQFTRSRGDRKRLFILFWSACFAQMSGNAVISYYLSPVLSSVGLTSSLKQTFINATQQMLSWFSCLYFATLPNKLGRRVLFLGSGGSMFLCLIDITVGSAVFAQDSSNKAAGGTVVAFLYLFSPCYNFGINGNLGLYIAETLPFHPRMRVQALYHFFATCFTLLATYAFPIGLENIAWKFYTIFIPWVAIEFIVVCFVYPETKGYSLEEIATIFDKEPSSSWE</sequence>
<protein>
    <recommendedName>
        <fullName evidence="8">Major facilitator superfamily (MFS) profile domain-containing protein</fullName>
    </recommendedName>
</protein>
<keyword evidence="2 5" id="KW-0812">Transmembrane</keyword>
<keyword evidence="3 5" id="KW-1133">Transmembrane helix</keyword>
<feature type="transmembrane region" description="Helical" evidence="5">
    <location>
        <begin position="225"/>
        <end position="249"/>
    </location>
</feature>
<evidence type="ECO:0000256" key="1">
    <source>
        <dbReference type="ARBA" id="ARBA00004141"/>
    </source>
</evidence>
<gene>
    <name evidence="6" type="ORF">PENVUL_c015G07930</name>
</gene>
<comment type="subcellular location">
    <subcellularLocation>
        <location evidence="1">Membrane</location>
        <topology evidence="1">Multi-pass membrane protein</topology>
    </subcellularLocation>
</comment>
<dbReference type="Gene3D" id="1.20.1250.20">
    <property type="entry name" value="MFS general substrate transporter like domains"/>
    <property type="match status" value="1"/>
</dbReference>
<feature type="transmembrane region" description="Helical" evidence="5">
    <location>
        <begin position="165"/>
        <end position="182"/>
    </location>
</feature>
<keyword evidence="4 5" id="KW-0472">Membrane</keyword>
<feature type="transmembrane region" description="Helical" evidence="5">
    <location>
        <begin position="286"/>
        <end position="309"/>
    </location>
</feature>
<proteinExistence type="predicted"/>
<dbReference type="PANTHER" id="PTHR48022:SF64">
    <property type="entry name" value="MAJOR FACILITATOR SUPERFAMILY (MFS) PROFILE DOMAIN-CONTAINING PROTEIN"/>
    <property type="match status" value="1"/>
</dbReference>
<evidence type="ECO:0008006" key="8">
    <source>
        <dbReference type="Google" id="ProtNLM"/>
    </source>
</evidence>
<comment type="caution">
    <text evidence="6">The sequence shown here is derived from an EMBL/GenBank/DDBJ whole genome shotgun (WGS) entry which is preliminary data.</text>
</comment>
<dbReference type="GO" id="GO:0005351">
    <property type="term" value="F:carbohydrate:proton symporter activity"/>
    <property type="evidence" value="ECO:0007669"/>
    <property type="project" value="TreeGrafter"/>
</dbReference>
<name>A0A1V6RZV8_9EURO</name>
<evidence type="ECO:0000313" key="6">
    <source>
        <dbReference type="EMBL" id="OQE07000.1"/>
    </source>
</evidence>
<evidence type="ECO:0000256" key="2">
    <source>
        <dbReference type="ARBA" id="ARBA00022692"/>
    </source>
</evidence>
<evidence type="ECO:0000256" key="3">
    <source>
        <dbReference type="ARBA" id="ARBA00022989"/>
    </source>
</evidence>
<feature type="transmembrane region" description="Helical" evidence="5">
    <location>
        <begin position="189"/>
        <end position="213"/>
    </location>
</feature>